<keyword evidence="1" id="KW-1133">Transmembrane helix</keyword>
<keyword evidence="1" id="KW-0472">Membrane</keyword>
<feature type="transmembrane region" description="Helical" evidence="1">
    <location>
        <begin position="132"/>
        <end position="149"/>
    </location>
</feature>
<sequence>MNEHLENLKEIRSLMERSSKFLSLSGLSGISAGICALLGAWYAHQKIHIEGLYLLFDPKVRQEIVPLLLLDAAVVLLGALIFGVLFTVRKARMQGLNVWNSTSKRLVISMLIPLLAGGIFCLGLLYNGFFWICFPATLVFYGIALVNASKYTVNDTYYLGLSEIILGLVSLFLARWNLVFWAVGFGVLHIIYGTVMYFKYDRKYTTQE</sequence>
<evidence type="ECO:0000256" key="1">
    <source>
        <dbReference type="SAM" id="Phobius"/>
    </source>
</evidence>
<gene>
    <name evidence="2" type="ordered locus">Emtol_0885</name>
</gene>
<reference evidence="2 3" key="1">
    <citation type="submission" date="2011-07" db="EMBL/GenBank/DDBJ databases">
        <title>The complete genome of chromosome of Emticicia oligotrophica DSM 17448.</title>
        <authorList>
            <consortium name="US DOE Joint Genome Institute (JGI-PGF)"/>
            <person name="Lucas S."/>
            <person name="Han J."/>
            <person name="Lapidus A."/>
            <person name="Bruce D."/>
            <person name="Goodwin L."/>
            <person name="Pitluck S."/>
            <person name="Peters L."/>
            <person name="Kyrpides N."/>
            <person name="Mavromatis K."/>
            <person name="Ivanova N."/>
            <person name="Ovchinnikova G."/>
            <person name="Teshima H."/>
            <person name="Detter J.C."/>
            <person name="Tapia R."/>
            <person name="Han C."/>
            <person name="Land M."/>
            <person name="Hauser L."/>
            <person name="Markowitz V."/>
            <person name="Cheng J.-F."/>
            <person name="Hugenholtz P."/>
            <person name="Woyke T."/>
            <person name="Wu D."/>
            <person name="Tindall B."/>
            <person name="Pomrenke H."/>
            <person name="Brambilla E."/>
            <person name="Klenk H.-P."/>
            <person name="Eisen J.A."/>
        </authorList>
    </citation>
    <scope>NUCLEOTIDE SEQUENCE [LARGE SCALE GENOMIC DNA]</scope>
    <source>
        <strain evidence="2 3">DSM 17448</strain>
    </source>
</reference>
<feature type="transmembrane region" description="Helical" evidence="1">
    <location>
        <begin position="64"/>
        <end position="86"/>
    </location>
</feature>
<dbReference type="RefSeq" id="WP_015027736.1">
    <property type="nucleotide sequence ID" value="NC_018748.1"/>
</dbReference>
<organism evidence="2 3">
    <name type="scientific">Emticicia oligotrophica (strain DSM 17448 / CIP 109782 / MTCC 6937 / GPTSA100-15)</name>
    <dbReference type="NCBI Taxonomy" id="929562"/>
    <lineage>
        <taxon>Bacteria</taxon>
        <taxon>Pseudomonadati</taxon>
        <taxon>Bacteroidota</taxon>
        <taxon>Cytophagia</taxon>
        <taxon>Cytophagales</taxon>
        <taxon>Leadbetterellaceae</taxon>
        <taxon>Emticicia</taxon>
    </lineage>
</organism>
<evidence type="ECO:0000313" key="3">
    <source>
        <dbReference type="Proteomes" id="UP000002875"/>
    </source>
</evidence>
<dbReference type="Proteomes" id="UP000002875">
    <property type="component" value="Chromosome"/>
</dbReference>
<keyword evidence="3" id="KW-1185">Reference proteome</keyword>
<feature type="transmembrane region" description="Helical" evidence="1">
    <location>
        <begin position="21"/>
        <end position="44"/>
    </location>
</feature>
<protein>
    <submittedName>
        <fullName evidence="2">Uncharacterized protein</fullName>
    </submittedName>
</protein>
<name>A0ABM5MY00_EMTOG</name>
<accession>A0ABM5MY00</accession>
<evidence type="ECO:0000313" key="2">
    <source>
        <dbReference type="EMBL" id="AFK02036.1"/>
    </source>
</evidence>
<feature type="transmembrane region" description="Helical" evidence="1">
    <location>
        <begin position="179"/>
        <end position="198"/>
    </location>
</feature>
<dbReference type="EMBL" id="CP002961">
    <property type="protein sequence ID" value="AFK02036.1"/>
    <property type="molecule type" value="Genomic_DNA"/>
</dbReference>
<proteinExistence type="predicted"/>
<keyword evidence="1" id="KW-0812">Transmembrane</keyword>
<feature type="transmembrane region" description="Helical" evidence="1">
    <location>
        <begin position="106"/>
        <end position="126"/>
    </location>
</feature>
<feature type="transmembrane region" description="Helical" evidence="1">
    <location>
        <begin position="156"/>
        <end position="173"/>
    </location>
</feature>